<keyword evidence="1" id="KW-0732">Signal</keyword>
<comment type="caution">
    <text evidence="2">The sequence shown here is derived from an EMBL/GenBank/DDBJ whole genome shotgun (WGS) entry which is preliminary data.</text>
</comment>
<sequence length="288" mass="30926">MKLLLNKYRNGALAAFFFLLTALPGHAQFGGVFVDPVQSGHALQQLAQNVQNSATWQQQLANTIKLLATADKDYQQAMTTYNTISGNLKNFSSKSIWRTIQSQLTMASFANQYGETTGLQSAMNGQAPGTGSLVWKLMNLGLNSTSSSFLSGQILGSSHALATLTRMEAMDGVSSQCLNSVGAYNGMRTANTQPQTSLTQSQFDTSSFTSTELEQLNLVNMGNAHHLNETQAQGALHACQAAQAAVQNMAQRTAAADEINNAAFVQQQRAAYSSAPANSSHTWETYLP</sequence>
<gene>
    <name evidence="2" type="ORF">HDF15_003259</name>
</gene>
<feature type="signal peptide" evidence="1">
    <location>
        <begin position="1"/>
        <end position="27"/>
    </location>
</feature>
<evidence type="ECO:0000256" key="1">
    <source>
        <dbReference type="SAM" id="SignalP"/>
    </source>
</evidence>
<protein>
    <recommendedName>
        <fullName evidence="4">P-type conjugative transfer protein TrbJ</fullName>
    </recommendedName>
</protein>
<proteinExistence type="predicted"/>
<evidence type="ECO:0000313" key="2">
    <source>
        <dbReference type="EMBL" id="MBB5064897.1"/>
    </source>
</evidence>
<dbReference type="EMBL" id="JACHIO010000013">
    <property type="protein sequence ID" value="MBB5064897.1"/>
    <property type="molecule type" value="Genomic_DNA"/>
</dbReference>
<dbReference type="AlphaFoldDB" id="A0A7W7ZRN1"/>
<evidence type="ECO:0000313" key="3">
    <source>
        <dbReference type="Proteomes" id="UP000584867"/>
    </source>
</evidence>
<dbReference type="RefSeq" id="WP_184257167.1">
    <property type="nucleotide sequence ID" value="NZ_JACHIO010000013.1"/>
</dbReference>
<organism evidence="2 3">
    <name type="scientific">Granulicella mallensis</name>
    <dbReference type="NCBI Taxonomy" id="940614"/>
    <lineage>
        <taxon>Bacteria</taxon>
        <taxon>Pseudomonadati</taxon>
        <taxon>Acidobacteriota</taxon>
        <taxon>Terriglobia</taxon>
        <taxon>Terriglobales</taxon>
        <taxon>Acidobacteriaceae</taxon>
        <taxon>Granulicella</taxon>
    </lineage>
</organism>
<reference evidence="2 3" key="1">
    <citation type="submission" date="2020-08" db="EMBL/GenBank/DDBJ databases">
        <title>Genomic Encyclopedia of Type Strains, Phase IV (KMG-V): Genome sequencing to study the core and pangenomes of soil and plant-associated prokaryotes.</title>
        <authorList>
            <person name="Whitman W."/>
        </authorList>
    </citation>
    <scope>NUCLEOTIDE SEQUENCE [LARGE SCALE GENOMIC DNA]</scope>
    <source>
        <strain evidence="2 3">X5P3</strain>
    </source>
</reference>
<dbReference type="Proteomes" id="UP000584867">
    <property type="component" value="Unassembled WGS sequence"/>
</dbReference>
<evidence type="ECO:0008006" key="4">
    <source>
        <dbReference type="Google" id="ProtNLM"/>
    </source>
</evidence>
<feature type="chain" id="PRO_5031439769" description="P-type conjugative transfer protein TrbJ" evidence="1">
    <location>
        <begin position="28"/>
        <end position="288"/>
    </location>
</feature>
<name>A0A7W7ZRN1_9BACT</name>
<accession>A0A7W7ZRN1</accession>